<dbReference type="NCBIfam" id="TIGR02395">
    <property type="entry name" value="rpoN_sigma"/>
    <property type="match status" value="1"/>
</dbReference>
<evidence type="ECO:0000256" key="2">
    <source>
        <dbReference type="ARBA" id="ARBA00022478"/>
    </source>
</evidence>
<evidence type="ECO:0000313" key="13">
    <source>
        <dbReference type="EMBL" id="QDQ26408.1"/>
    </source>
</evidence>
<dbReference type="GO" id="GO:0016987">
    <property type="term" value="F:sigma factor activity"/>
    <property type="evidence" value="ECO:0007669"/>
    <property type="project" value="UniProtKB-KW"/>
</dbReference>
<evidence type="ECO:0000256" key="7">
    <source>
        <dbReference type="ARBA" id="ARBA00023125"/>
    </source>
</evidence>
<evidence type="ECO:0000256" key="4">
    <source>
        <dbReference type="ARBA" id="ARBA00022695"/>
    </source>
</evidence>
<evidence type="ECO:0000256" key="8">
    <source>
        <dbReference type="ARBA" id="ARBA00023163"/>
    </source>
</evidence>
<dbReference type="OrthoDB" id="9814402at2"/>
<dbReference type="PROSITE" id="PS50044">
    <property type="entry name" value="SIGMA54_3"/>
    <property type="match status" value="1"/>
</dbReference>
<organism evidence="13 14">
    <name type="scientific">Chitinimonas arctica</name>
    <dbReference type="NCBI Taxonomy" id="2594795"/>
    <lineage>
        <taxon>Bacteria</taxon>
        <taxon>Pseudomonadati</taxon>
        <taxon>Pseudomonadota</taxon>
        <taxon>Betaproteobacteria</taxon>
        <taxon>Neisseriales</taxon>
        <taxon>Chitinibacteraceae</taxon>
        <taxon>Chitinimonas</taxon>
    </lineage>
</organism>
<dbReference type="Gene3D" id="1.10.10.1330">
    <property type="entry name" value="RNA polymerase sigma-54 factor, core-binding domain"/>
    <property type="match status" value="1"/>
</dbReference>
<dbReference type="PIRSF" id="PIRSF000774">
    <property type="entry name" value="RpoN"/>
    <property type="match status" value="1"/>
</dbReference>
<dbReference type="Pfam" id="PF04552">
    <property type="entry name" value="Sigma54_DBD"/>
    <property type="match status" value="1"/>
</dbReference>
<dbReference type="InterPro" id="IPR007634">
    <property type="entry name" value="RNA_pol_sigma_54_DNA-bd"/>
</dbReference>
<gene>
    <name evidence="13" type="ORF">FNU76_08545</name>
</gene>
<evidence type="ECO:0000256" key="6">
    <source>
        <dbReference type="ARBA" id="ARBA00023082"/>
    </source>
</evidence>
<dbReference type="GO" id="GO:0001216">
    <property type="term" value="F:DNA-binding transcription activator activity"/>
    <property type="evidence" value="ECO:0007669"/>
    <property type="project" value="InterPro"/>
</dbReference>
<dbReference type="EMBL" id="CP041730">
    <property type="protein sequence ID" value="QDQ26408.1"/>
    <property type="molecule type" value="Genomic_DNA"/>
</dbReference>
<dbReference type="PROSITE" id="PS00717">
    <property type="entry name" value="SIGMA54_1"/>
    <property type="match status" value="1"/>
</dbReference>
<dbReference type="PRINTS" id="PR00045">
    <property type="entry name" value="SIGMA54FCT"/>
</dbReference>
<evidence type="ECO:0000259" key="12">
    <source>
        <dbReference type="Pfam" id="PF04963"/>
    </source>
</evidence>
<dbReference type="Proteomes" id="UP000317550">
    <property type="component" value="Chromosome"/>
</dbReference>
<dbReference type="KEGG" id="cari:FNU76_08545"/>
<evidence type="ECO:0000256" key="3">
    <source>
        <dbReference type="ARBA" id="ARBA00022679"/>
    </source>
</evidence>
<dbReference type="GO" id="GO:0003677">
    <property type="term" value="F:DNA binding"/>
    <property type="evidence" value="ECO:0007669"/>
    <property type="project" value="UniProtKB-KW"/>
</dbReference>
<evidence type="ECO:0000256" key="9">
    <source>
        <dbReference type="PIRNR" id="PIRNR000774"/>
    </source>
</evidence>
<keyword evidence="7 9" id="KW-0238">DNA-binding</keyword>
<comment type="function">
    <text evidence="9">Sigma factors are initiation factors that promote the attachment of RNA polymerase to specific initiation sites and are then released.</text>
</comment>
<dbReference type="AlphaFoldDB" id="A0A516SEG8"/>
<dbReference type="NCBIfam" id="NF009118">
    <property type="entry name" value="PRK12469.1"/>
    <property type="match status" value="1"/>
</dbReference>
<feature type="compositionally biased region" description="Acidic residues" evidence="10">
    <location>
        <begin position="85"/>
        <end position="95"/>
    </location>
</feature>
<keyword evidence="6 9" id="KW-0731">Sigma factor</keyword>
<dbReference type="Pfam" id="PF00309">
    <property type="entry name" value="Sigma54_AID"/>
    <property type="match status" value="1"/>
</dbReference>
<evidence type="ECO:0000259" key="11">
    <source>
        <dbReference type="Pfam" id="PF04552"/>
    </source>
</evidence>
<dbReference type="InterPro" id="IPR000394">
    <property type="entry name" value="RNA_pol_sigma_54"/>
</dbReference>
<dbReference type="PANTHER" id="PTHR32248:SF4">
    <property type="entry name" value="RNA POLYMERASE SIGMA-54 FACTOR"/>
    <property type="match status" value="1"/>
</dbReference>
<comment type="similarity">
    <text evidence="1 9">Belongs to the sigma-54 factor family.</text>
</comment>
<proteinExistence type="inferred from homology"/>
<feature type="region of interest" description="Disordered" evidence="10">
    <location>
        <begin position="63"/>
        <end position="115"/>
    </location>
</feature>
<evidence type="ECO:0000256" key="10">
    <source>
        <dbReference type="SAM" id="MobiDB-lite"/>
    </source>
</evidence>
<dbReference type="NCBIfam" id="NF004595">
    <property type="entry name" value="PRK05932.1-2"/>
    <property type="match status" value="1"/>
</dbReference>
<evidence type="ECO:0000256" key="5">
    <source>
        <dbReference type="ARBA" id="ARBA00023015"/>
    </source>
</evidence>
<accession>A0A516SEG8</accession>
<keyword evidence="14" id="KW-1185">Reference proteome</keyword>
<feature type="domain" description="RNA polymerase sigma factor 54 DNA-binding" evidence="11">
    <location>
        <begin position="331"/>
        <end position="484"/>
    </location>
</feature>
<dbReference type="GO" id="GO:0006352">
    <property type="term" value="P:DNA-templated transcription initiation"/>
    <property type="evidence" value="ECO:0007669"/>
    <property type="project" value="InterPro"/>
</dbReference>
<dbReference type="RefSeq" id="WP_144277802.1">
    <property type="nucleotide sequence ID" value="NZ_CP041730.1"/>
</dbReference>
<evidence type="ECO:0000256" key="1">
    <source>
        <dbReference type="ARBA" id="ARBA00008798"/>
    </source>
</evidence>
<dbReference type="Gene3D" id="1.10.10.60">
    <property type="entry name" value="Homeodomain-like"/>
    <property type="match status" value="1"/>
</dbReference>
<feature type="domain" description="RNA polymerase sigma factor 54 core-binding" evidence="12">
    <location>
        <begin position="119"/>
        <end position="315"/>
    </location>
</feature>
<reference evidence="14" key="1">
    <citation type="submission" date="2019-07" db="EMBL/GenBank/DDBJ databases">
        <title>Chitinimonas sp. nov., isolated from Ny-Alesund, arctica soil.</title>
        <authorList>
            <person name="Xu Q."/>
            <person name="Peng F."/>
        </authorList>
    </citation>
    <scope>NUCLEOTIDE SEQUENCE [LARGE SCALE GENOMIC DNA]</scope>
    <source>
        <strain evidence="14">R3-44</strain>
    </source>
</reference>
<keyword evidence="5 9" id="KW-0805">Transcription regulation</keyword>
<keyword evidence="2 9" id="KW-0240">DNA-directed RNA polymerase</keyword>
<keyword evidence="8 9" id="KW-0804">Transcription</keyword>
<dbReference type="NCBIfam" id="NF004598">
    <property type="entry name" value="PRK05932.1-5"/>
    <property type="match status" value="1"/>
</dbReference>
<dbReference type="PANTHER" id="PTHR32248">
    <property type="entry name" value="RNA POLYMERASE SIGMA-54 FACTOR"/>
    <property type="match status" value="1"/>
</dbReference>
<protein>
    <recommendedName>
        <fullName evidence="9">RNA polymerase sigma-54 factor</fullName>
    </recommendedName>
</protein>
<dbReference type="Pfam" id="PF04963">
    <property type="entry name" value="Sigma54_CBD"/>
    <property type="match status" value="1"/>
</dbReference>
<dbReference type="GO" id="GO:0000428">
    <property type="term" value="C:DNA-directed RNA polymerase complex"/>
    <property type="evidence" value="ECO:0007669"/>
    <property type="project" value="UniProtKB-KW"/>
</dbReference>
<keyword evidence="3 9" id="KW-0808">Transferase</keyword>
<dbReference type="GO" id="GO:0016779">
    <property type="term" value="F:nucleotidyltransferase activity"/>
    <property type="evidence" value="ECO:0007669"/>
    <property type="project" value="UniProtKB-KW"/>
</dbReference>
<evidence type="ECO:0000313" key="14">
    <source>
        <dbReference type="Proteomes" id="UP000317550"/>
    </source>
</evidence>
<dbReference type="InterPro" id="IPR007046">
    <property type="entry name" value="RNA_pol_sigma_54_core-bd"/>
</dbReference>
<dbReference type="PROSITE" id="PS00718">
    <property type="entry name" value="SIGMA54_2"/>
    <property type="match status" value="1"/>
</dbReference>
<sequence length="486" mass="54404">MKQSLQLKFSQSLTLTPQLQQSIKLLQLSTLDLNQEIERFLLENPMLEREDENEPEIHVVREDGTPVEVEAPTPTLDEAPAQESGESDFDMDDSLGDNYWSEAGGGQTRDDDDEFDPQANVARISTLREHLLAQLGLLPISPRDLALASMVIDALDDNGYLGLSLEEIYELIPQEVRDGLEIEREELQIGLQLVRQLEPCGIGAVDLKGCLLLQLQQQMGDEPASGLARAIVAEHLDLLANKDYSKLKKTLKCDDDALKAAQILIQRLNPRPGAMFGETETRYVVADVIVKKLRQGWSVQLNEAAMPKLKVNQLYANILRQHRDSGAGLSGQLQEAKWLIKNVQQRFDTILRVAQAIVEKQQRFFEHGDVAMRPLVLRDIAEELDLHESTISRVTTQKYMLTPSGIFEFKYFFGSHVDTDSGGECSAIAIKALIKQLIQGEDTKKPLSDSYLADVLGKQGITVARRTVAKYREALQIPPVNQRKSL</sequence>
<keyword evidence="4 9" id="KW-0548">Nucleotidyltransferase</keyword>
<dbReference type="InterPro" id="IPR038709">
    <property type="entry name" value="RpoN_core-bd_sf"/>
</dbReference>
<name>A0A516SEG8_9NEIS</name>